<comment type="subunit">
    <text evidence="4 15">Homodimer.</text>
</comment>
<comment type="cofactor">
    <cofactor evidence="15">
        <name>Mg(2+)</name>
        <dbReference type="ChEBI" id="CHEBI:18420"/>
    </cofactor>
</comment>
<evidence type="ECO:0000256" key="1">
    <source>
        <dbReference type="ARBA" id="ARBA00000109"/>
    </source>
</evidence>
<dbReference type="PROSITE" id="PS50137">
    <property type="entry name" value="DS_RBD"/>
    <property type="match status" value="1"/>
</dbReference>
<dbReference type="Pfam" id="PF14622">
    <property type="entry name" value="Ribonucleas_3_3"/>
    <property type="match status" value="1"/>
</dbReference>
<evidence type="ECO:0000256" key="7">
    <source>
        <dbReference type="ARBA" id="ARBA00022664"/>
    </source>
</evidence>
<evidence type="ECO:0000256" key="13">
    <source>
        <dbReference type="ARBA" id="ARBA00022842"/>
    </source>
</evidence>
<feature type="binding site" evidence="15">
    <location>
        <position position="120"/>
    </location>
    <ligand>
        <name>Mg(2+)</name>
        <dbReference type="ChEBI" id="CHEBI:18420"/>
    </ligand>
</feature>
<feature type="active site" evidence="15">
    <location>
        <position position="123"/>
    </location>
</feature>
<evidence type="ECO:0000256" key="9">
    <source>
        <dbReference type="ARBA" id="ARBA00022722"/>
    </source>
</evidence>
<organism evidence="18 19">
    <name type="scientific">Candidatus Woesebacteria bacterium RIFCSPHIGHO2_01_FULL_41_10</name>
    <dbReference type="NCBI Taxonomy" id="1802500"/>
    <lineage>
        <taxon>Bacteria</taxon>
        <taxon>Candidatus Woeseibacteriota</taxon>
    </lineage>
</organism>
<evidence type="ECO:0000256" key="11">
    <source>
        <dbReference type="ARBA" id="ARBA00022759"/>
    </source>
</evidence>
<dbReference type="SMART" id="SM00358">
    <property type="entry name" value="DSRM"/>
    <property type="match status" value="1"/>
</dbReference>
<reference evidence="18 19" key="1">
    <citation type="journal article" date="2016" name="Nat. Commun.">
        <title>Thousands of microbial genomes shed light on interconnected biogeochemical processes in an aquifer system.</title>
        <authorList>
            <person name="Anantharaman K."/>
            <person name="Brown C.T."/>
            <person name="Hug L.A."/>
            <person name="Sharon I."/>
            <person name="Castelle C.J."/>
            <person name="Probst A.J."/>
            <person name="Thomas B.C."/>
            <person name="Singh A."/>
            <person name="Wilkins M.J."/>
            <person name="Karaoz U."/>
            <person name="Brodie E.L."/>
            <person name="Williams K.H."/>
            <person name="Hubbard S.S."/>
            <person name="Banfield J.F."/>
        </authorList>
    </citation>
    <scope>NUCLEOTIDE SEQUENCE [LARGE SCALE GENOMIC DNA]</scope>
</reference>
<dbReference type="FunFam" id="3.30.160.20:FF:000003">
    <property type="entry name" value="Ribonuclease 3"/>
    <property type="match status" value="1"/>
</dbReference>
<dbReference type="GO" id="GO:0006364">
    <property type="term" value="P:rRNA processing"/>
    <property type="evidence" value="ECO:0007669"/>
    <property type="project" value="UniProtKB-UniRule"/>
</dbReference>
<dbReference type="GO" id="GO:0046872">
    <property type="term" value="F:metal ion binding"/>
    <property type="evidence" value="ECO:0007669"/>
    <property type="project" value="UniProtKB-KW"/>
</dbReference>
<keyword evidence="5 15" id="KW-0963">Cytoplasm</keyword>
<evidence type="ECO:0000256" key="5">
    <source>
        <dbReference type="ARBA" id="ARBA00022490"/>
    </source>
</evidence>
<evidence type="ECO:0000256" key="14">
    <source>
        <dbReference type="ARBA" id="ARBA00022884"/>
    </source>
</evidence>
<dbReference type="EMBL" id="MGGM01000023">
    <property type="protein sequence ID" value="OGM28858.1"/>
    <property type="molecule type" value="Genomic_DNA"/>
</dbReference>
<gene>
    <name evidence="15" type="primary">rnc</name>
    <name evidence="18" type="ORF">A2801_02765</name>
</gene>
<dbReference type="FunFam" id="1.10.1520.10:FF:000001">
    <property type="entry name" value="Ribonuclease 3"/>
    <property type="match status" value="1"/>
</dbReference>
<keyword evidence="6 15" id="KW-0698">rRNA processing</keyword>
<feature type="domain" description="DRBM" evidence="16">
    <location>
        <begin position="159"/>
        <end position="228"/>
    </location>
</feature>
<comment type="function">
    <text evidence="15">Digests double-stranded RNA. Involved in the processing of primary rRNA transcript to yield the immediate precursors to the large and small rRNAs (23S and 16S). Processes some mRNAs, and tRNAs when they are encoded in the rRNA operon. Processes pre-crRNA and tracrRNA of type II CRISPR loci if present in the organism.</text>
</comment>
<dbReference type="Gene3D" id="3.30.160.20">
    <property type="match status" value="1"/>
</dbReference>
<dbReference type="PROSITE" id="PS00517">
    <property type="entry name" value="RNASE_3_1"/>
    <property type="match status" value="1"/>
</dbReference>
<dbReference type="GO" id="GO:0042802">
    <property type="term" value="F:identical protein binding"/>
    <property type="evidence" value="ECO:0007669"/>
    <property type="project" value="UniProtKB-ARBA"/>
</dbReference>
<dbReference type="GO" id="GO:0005737">
    <property type="term" value="C:cytoplasm"/>
    <property type="evidence" value="ECO:0007669"/>
    <property type="project" value="UniProtKB-SubCell"/>
</dbReference>
<dbReference type="GO" id="GO:0006397">
    <property type="term" value="P:mRNA processing"/>
    <property type="evidence" value="ECO:0007669"/>
    <property type="project" value="UniProtKB-UniRule"/>
</dbReference>
<dbReference type="SUPFAM" id="SSF69065">
    <property type="entry name" value="RNase III domain-like"/>
    <property type="match status" value="1"/>
</dbReference>
<dbReference type="Pfam" id="PF00035">
    <property type="entry name" value="dsrm"/>
    <property type="match status" value="1"/>
</dbReference>
<evidence type="ECO:0000256" key="8">
    <source>
        <dbReference type="ARBA" id="ARBA00022694"/>
    </source>
</evidence>
<proteinExistence type="inferred from homology"/>
<keyword evidence="13 15" id="KW-0460">Magnesium</keyword>
<keyword evidence="7 15" id="KW-0507">mRNA processing</keyword>
<keyword evidence="9 15" id="KW-0540">Nuclease</keyword>
<dbReference type="EC" id="3.1.26.3" evidence="15"/>
<evidence type="ECO:0000256" key="6">
    <source>
        <dbReference type="ARBA" id="ARBA00022552"/>
    </source>
</evidence>
<dbReference type="InterPro" id="IPR011907">
    <property type="entry name" value="RNase_III"/>
</dbReference>
<dbReference type="Gene3D" id="1.10.1520.10">
    <property type="entry name" value="Ribonuclease III domain"/>
    <property type="match status" value="1"/>
</dbReference>
<feature type="binding site" evidence="15">
    <location>
        <position position="123"/>
    </location>
    <ligand>
        <name>Mg(2+)</name>
        <dbReference type="ChEBI" id="CHEBI:18420"/>
    </ligand>
</feature>
<feature type="domain" description="RNase III" evidence="17">
    <location>
        <begin position="6"/>
        <end position="134"/>
    </location>
</feature>
<dbReference type="InterPro" id="IPR036389">
    <property type="entry name" value="RNase_III_sf"/>
</dbReference>
<dbReference type="STRING" id="1802500.A2801_02765"/>
<keyword evidence="10 15" id="KW-0479">Metal-binding</keyword>
<dbReference type="HAMAP" id="MF_00104">
    <property type="entry name" value="RNase_III"/>
    <property type="match status" value="1"/>
</dbReference>
<dbReference type="GO" id="GO:0004525">
    <property type="term" value="F:ribonuclease III activity"/>
    <property type="evidence" value="ECO:0007669"/>
    <property type="project" value="UniProtKB-UniRule"/>
</dbReference>
<dbReference type="CDD" id="cd10845">
    <property type="entry name" value="DSRM_RNAse_III_family"/>
    <property type="match status" value="1"/>
</dbReference>
<accession>A0A1F7YQH1</accession>
<evidence type="ECO:0000256" key="12">
    <source>
        <dbReference type="ARBA" id="ARBA00022801"/>
    </source>
</evidence>
<sequence>MKKELKTKTIEEIKKSFKDQELIEQALTHRSWINENKGARESYERLEFLGDAVLELVVSDRIYHELPERQEGSLTVLRSHIVNTKNLCAVAIKLGLDNALYLSRGEEQSGGRSKPALLADVVEAVIGALYLDQGFDIAREFVDKHVLDDLMEKLKEPLNAKSRLQELVQSQGMMAPKYKVIEEHGPDHDKEFIVEVVINGTAEATGKGRNKAEAEQSAAEAAYELVKDKLLR</sequence>
<dbReference type="AlphaFoldDB" id="A0A1F7YQH1"/>
<feature type="binding site" evidence="15">
    <location>
        <position position="47"/>
    </location>
    <ligand>
        <name>Mg(2+)</name>
        <dbReference type="ChEBI" id="CHEBI:18420"/>
    </ligand>
</feature>
<dbReference type="GO" id="GO:0008033">
    <property type="term" value="P:tRNA processing"/>
    <property type="evidence" value="ECO:0007669"/>
    <property type="project" value="UniProtKB-KW"/>
</dbReference>
<dbReference type="GO" id="GO:0010468">
    <property type="term" value="P:regulation of gene expression"/>
    <property type="evidence" value="ECO:0007669"/>
    <property type="project" value="TreeGrafter"/>
</dbReference>
<evidence type="ECO:0000259" key="17">
    <source>
        <dbReference type="PROSITE" id="PS50142"/>
    </source>
</evidence>
<protein>
    <recommendedName>
        <fullName evidence="15">Ribonuclease 3</fullName>
        <ecNumber evidence="15">3.1.26.3</ecNumber>
    </recommendedName>
    <alternativeName>
        <fullName evidence="15">Ribonuclease III</fullName>
        <shortName evidence="15">RNase III</shortName>
    </alternativeName>
</protein>
<evidence type="ECO:0000259" key="16">
    <source>
        <dbReference type="PROSITE" id="PS50137"/>
    </source>
</evidence>
<comment type="caution">
    <text evidence="18">The sequence shown here is derived from an EMBL/GenBank/DDBJ whole genome shotgun (WGS) entry which is preliminary data.</text>
</comment>
<dbReference type="InterPro" id="IPR014720">
    <property type="entry name" value="dsRBD_dom"/>
</dbReference>
<evidence type="ECO:0000256" key="3">
    <source>
        <dbReference type="ARBA" id="ARBA00010183"/>
    </source>
</evidence>
<dbReference type="NCBIfam" id="TIGR02191">
    <property type="entry name" value="RNaseIII"/>
    <property type="match status" value="1"/>
</dbReference>
<evidence type="ECO:0000256" key="2">
    <source>
        <dbReference type="ARBA" id="ARBA00004496"/>
    </source>
</evidence>
<keyword evidence="15" id="KW-0699">rRNA-binding</keyword>
<keyword evidence="8 15" id="KW-0819">tRNA processing</keyword>
<evidence type="ECO:0000256" key="4">
    <source>
        <dbReference type="ARBA" id="ARBA00011738"/>
    </source>
</evidence>
<feature type="active site" evidence="15">
    <location>
        <position position="51"/>
    </location>
</feature>
<keyword evidence="11 15" id="KW-0255">Endonuclease</keyword>
<evidence type="ECO:0000313" key="19">
    <source>
        <dbReference type="Proteomes" id="UP000177263"/>
    </source>
</evidence>
<dbReference type="InterPro" id="IPR000999">
    <property type="entry name" value="RNase_III_dom"/>
</dbReference>
<evidence type="ECO:0000313" key="18">
    <source>
        <dbReference type="EMBL" id="OGM28858.1"/>
    </source>
</evidence>
<dbReference type="Proteomes" id="UP000177263">
    <property type="component" value="Unassembled WGS sequence"/>
</dbReference>
<dbReference type="PANTHER" id="PTHR11207">
    <property type="entry name" value="RIBONUCLEASE III"/>
    <property type="match status" value="1"/>
</dbReference>
<dbReference type="SMART" id="SM00535">
    <property type="entry name" value="RIBOc"/>
    <property type="match status" value="1"/>
</dbReference>
<dbReference type="GO" id="GO:0019843">
    <property type="term" value="F:rRNA binding"/>
    <property type="evidence" value="ECO:0007669"/>
    <property type="project" value="UniProtKB-KW"/>
</dbReference>
<evidence type="ECO:0000256" key="10">
    <source>
        <dbReference type="ARBA" id="ARBA00022723"/>
    </source>
</evidence>
<dbReference type="GO" id="GO:0003725">
    <property type="term" value="F:double-stranded RNA binding"/>
    <property type="evidence" value="ECO:0007669"/>
    <property type="project" value="TreeGrafter"/>
</dbReference>
<comment type="similarity">
    <text evidence="3">Belongs to the ribonuclease III family.</text>
</comment>
<comment type="catalytic activity">
    <reaction evidence="1 15">
        <text>Endonucleolytic cleavage to 5'-phosphomonoester.</text>
        <dbReference type="EC" id="3.1.26.3"/>
    </reaction>
</comment>
<keyword evidence="14 15" id="KW-0694">RNA-binding</keyword>
<dbReference type="PROSITE" id="PS50142">
    <property type="entry name" value="RNASE_3_2"/>
    <property type="match status" value="1"/>
</dbReference>
<dbReference type="SUPFAM" id="SSF54768">
    <property type="entry name" value="dsRNA-binding domain-like"/>
    <property type="match status" value="1"/>
</dbReference>
<keyword evidence="12 15" id="KW-0378">Hydrolase</keyword>
<dbReference type="CDD" id="cd00593">
    <property type="entry name" value="RIBOc"/>
    <property type="match status" value="1"/>
</dbReference>
<name>A0A1F7YQH1_9BACT</name>
<evidence type="ECO:0000256" key="15">
    <source>
        <dbReference type="HAMAP-Rule" id="MF_00104"/>
    </source>
</evidence>
<dbReference type="PANTHER" id="PTHR11207:SF0">
    <property type="entry name" value="RIBONUCLEASE 3"/>
    <property type="match status" value="1"/>
</dbReference>
<comment type="subcellular location">
    <subcellularLocation>
        <location evidence="2 15">Cytoplasm</location>
    </subcellularLocation>
</comment>